<evidence type="ECO:0000313" key="1">
    <source>
        <dbReference type="EMBL" id="SIQ14035.1"/>
    </source>
</evidence>
<dbReference type="STRING" id="49186.SAMN05421647_102403"/>
<proteinExistence type="predicted"/>
<gene>
    <name evidence="1" type="ORF">SAMN05421647_102403</name>
</gene>
<dbReference type="AlphaFoldDB" id="A0A1N6QBV2"/>
<dbReference type="EMBL" id="FTMN01000002">
    <property type="protein sequence ID" value="SIQ14035.1"/>
    <property type="molecule type" value="Genomic_DNA"/>
</dbReference>
<organism evidence="1 2">
    <name type="scientific">Marinobacterium stanieri</name>
    <dbReference type="NCBI Taxonomy" id="49186"/>
    <lineage>
        <taxon>Bacteria</taxon>
        <taxon>Pseudomonadati</taxon>
        <taxon>Pseudomonadota</taxon>
        <taxon>Gammaproteobacteria</taxon>
        <taxon>Oceanospirillales</taxon>
        <taxon>Oceanospirillaceae</taxon>
        <taxon>Marinobacterium</taxon>
    </lineage>
</organism>
<protein>
    <submittedName>
        <fullName evidence="1">Uncharacterized protein</fullName>
    </submittedName>
</protein>
<accession>A0A1N6QBV2</accession>
<dbReference type="Proteomes" id="UP000186895">
    <property type="component" value="Unassembled WGS sequence"/>
</dbReference>
<reference evidence="1 2" key="1">
    <citation type="submission" date="2017-01" db="EMBL/GenBank/DDBJ databases">
        <authorList>
            <person name="Mah S.A."/>
            <person name="Swanson W.J."/>
            <person name="Moy G.W."/>
            <person name="Vacquier V.D."/>
        </authorList>
    </citation>
    <scope>NUCLEOTIDE SEQUENCE [LARGE SCALE GENOMIC DNA]</scope>
    <source>
        <strain evidence="1 2">DSM 7027</strain>
    </source>
</reference>
<name>A0A1N6QBV2_9GAMM</name>
<keyword evidence="2" id="KW-1185">Reference proteome</keyword>
<evidence type="ECO:0000313" key="2">
    <source>
        <dbReference type="Proteomes" id="UP000186895"/>
    </source>
</evidence>
<sequence>MKIATRSYQTQATTDTVKKYSGFLENARKQSYSLAMLVAVTAIDSKPRNRGAFLCLFCSEIPHRCSLAVAPQKDRSIP</sequence>
<dbReference type="RefSeq" id="WP_076461850.1">
    <property type="nucleotide sequence ID" value="NZ_FTMN01000002.1"/>
</dbReference>